<gene>
    <name evidence="1" type="ORF">V5799_033017</name>
</gene>
<protein>
    <submittedName>
        <fullName evidence="1">Uncharacterized protein</fullName>
    </submittedName>
</protein>
<evidence type="ECO:0000313" key="1">
    <source>
        <dbReference type="EMBL" id="KAK8764375.1"/>
    </source>
</evidence>
<accession>A0AAQ4DPI5</accession>
<sequence length="83" mass="9190">MHLLKLEETILPDTSGPIPESGPSCAMFSRGASRGRRVLPLTCWSTWRRGHMSAPTADSASAERLTWRVTAEWSTLSTIRLCC</sequence>
<dbReference type="AlphaFoldDB" id="A0AAQ4DPI5"/>
<reference evidence="1 2" key="1">
    <citation type="journal article" date="2023" name="Arcadia Sci">
        <title>De novo assembly of a long-read Amblyomma americanum tick genome.</title>
        <authorList>
            <person name="Chou S."/>
            <person name="Poskanzer K.E."/>
            <person name="Rollins M."/>
            <person name="Thuy-Boun P.S."/>
        </authorList>
    </citation>
    <scope>NUCLEOTIDE SEQUENCE [LARGE SCALE GENOMIC DNA]</scope>
    <source>
        <strain evidence="1">F_SG_1</strain>
        <tissue evidence="1">Salivary glands</tissue>
    </source>
</reference>
<proteinExistence type="predicted"/>
<evidence type="ECO:0000313" key="2">
    <source>
        <dbReference type="Proteomes" id="UP001321473"/>
    </source>
</evidence>
<dbReference type="EMBL" id="JARKHS020028326">
    <property type="protein sequence ID" value="KAK8764375.1"/>
    <property type="molecule type" value="Genomic_DNA"/>
</dbReference>
<organism evidence="1 2">
    <name type="scientific">Amblyomma americanum</name>
    <name type="common">Lone star tick</name>
    <dbReference type="NCBI Taxonomy" id="6943"/>
    <lineage>
        <taxon>Eukaryota</taxon>
        <taxon>Metazoa</taxon>
        <taxon>Ecdysozoa</taxon>
        <taxon>Arthropoda</taxon>
        <taxon>Chelicerata</taxon>
        <taxon>Arachnida</taxon>
        <taxon>Acari</taxon>
        <taxon>Parasitiformes</taxon>
        <taxon>Ixodida</taxon>
        <taxon>Ixodoidea</taxon>
        <taxon>Ixodidae</taxon>
        <taxon>Amblyomminae</taxon>
        <taxon>Amblyomma</taxon>
    </lineage>
</organism>
<name>A0AAQ4DPI5_AMBAM</name>
<dbReference type="Proteomes" id="UP001321473">
    <property type="component" value="Unassembled WGS sequence"/>
</dbReference>
<comment type="caution">
    <text evidence="1">The sequence shown here is derived from an EMBL/GenBank/DDBJ whole genome shotgun (WGS) entry which is preliminary data.</text>
</comment>
<keyword evidence="2" id="KW-1185">Reference proteome</keyword>